<feature type="transmembrane region" description="Helical" evidence="5">
    <location>
        <begin position="23"/>
        <end position="42"/>
    </location>
</feature>
<evidence type="ECO:0000256" key="1">
    <source>
        <dbReference type="ARBA" id="ARBA00004141"/>
    </source>
</evidence>
<keyword evidence="8" id="KW-1185">Reference proteome</keyword>
<feature type="transmembrane region" description="Helical" evidence="5">
    <location>
        <begin position="125"/>
        <end position="145"/>
    </location>
</feature>
<evidence type="ECO:0000256" key="2">
    <source>
        <dbReference type="ARBA" id="ARBA00022692"/>
    </source>
</evidence>
<feature type="transmembrane region" description="Helical" evidence="5">
    <location>
        <begin position="151"/>
        <end position="177"/>
    </location>
</feature>
<dbReference type="InterPro" id="IPR004841">
    <property type="entry name" value="AA-permease/SLC12A_dom"/>
</dbReference>
<gene>
    <name evidence="7" type="ORF">CLAFUR5_08235</name>
</gene>
<dbReference type="KEGG" id="ffu:CLAFUR5_08235"/>
<sequence length="296" mass="32147">MIALAAGEIKDPRRNIPRVARMVFYRIVGFYGFGVLGVGIICSSKDSRLLGAIDNGSSGFAASPWVIGITNLGISGLAGLVNVLILISGWSCGNAYLYSASRTLYSLALDGQAPRFFLKCTKAGTPIYAVLTVALIGCITFLTSSNSAATVFGWFVDLATCGFVLSYTAFQVTWIGWDRALKAQGVSRDRLHWNGPLMPHAAYVGVVTGLVVLFFIGFDVFVPFNIQGFITSYFGIAFAGAVFLLWKILKRSKFVKPSEADLWSGKAEVDAECSIWKVEGEERAATALGRFWDKIW</sequence>
<dbReference type="Pfam" id="PF00324">
    <property type="entry name" value="AA_permease"/>
    <property type="match status" value="1"/>
</dbReference>
<dbReference type="Proteomes" id="UP000756132">
    <property type="component" value="Chromosome 3"/>
</dbReference>
<dbReference type="InterPro" id="IPR050524">
    <property type="entry name" value="APC_YAT"/>
</dbReference>
<proteinExistence type="predicted"/>
<evidence type="ECO:0000313" key="8">
    <source>
        <dbReference type="Proteomes" id="UP000756132"/>
    </source>
</evidence>
<feature type="transmembrane region" description="Helical" evidence="5">
    <location>
        <begin position="197"/>
        <end position="218"/>
    </location>
</feature>
<evidence type="ECO:0000259" key="6">
    <source>
        <dbReference type="Pfam" id="PF00324"/>
    </source>
</evidence>
<dbReference type="RefSeq" id="XP_047759252.1">
    <property type="nucleotide sequence ID" value="XM_047907383.1"/>
</dbReference>
<accession>A0A9Q8LCA9</accession>
<dbReference type="PANTHER" id="PTHR43341">
    <property type="entry name" value="AMINO ACID PERMEASE"/>
    <property type="match status" value="1"/>
</dbReference>
<dbReference type="GO" id="GO:0016020">
    <property type="term" value="C:membrane"/>
    <property type="evidence" value="ECO:0007669"/>
    <property type="project" value="UniProtKB-SubCell"/>
</dbReference>
<reference evidence="7" key="2">
    <citation type="journal article" date="2022" name="Microb. Genom.">
        <title>A chromosome-scale genome assembly of the tomato pathogen Cladosporium fulvum reveals a compartmentalized genome architecture and the presence of a dispensable chromosome.</title>
        <authorList>
            <person name="Zaccaron A.Z."/>
            <person name="Chen L.H."/>
            <person name="Samaras A."/>
            <person name="Stergiopoulos I."/>
        </authorList>
    </citation>
    <scope>NUCLEOTIDE SEQUENCE</scope>
    <source>
        <strain evidence="7">Race5_Kim</strain>
    </source>
</reference>
<comment type="subcellular location">
    <subcellularLocation>
        <location evidence="1">Membrane</location>
        <topology evidence="1">Multi-pass membrane protein</topology>
    </subcellularLocation>
</comment>
<organism evidence="7 8">
    <name type="scientific">Passalora fulva</name>
    <name type="common">Tomato leaf mold</name>
    <name type="synonym">Cladosporium fulvum</name>
    <dbReference type="NCBI Taxonomy" id="5499"/>
    <lineage>
        <taxon>Eukaryota</taxon>
        <taxon>Fungi</taxon>
        <taxon>Dikarya</taxon>
        <taxon>Ascomycota</taxon>
        <taxon>Pezizomycotina</taxon>
        <taxon>Dothideomycetes</taxon>
        <taxon>Dothideomycetidae</taxon>
        <taxon>Mycosphaerellales</taxon>
        <taxon>Mycosphaerellaceae</taxon>
        <taxon>Fulvia</taxon>
    </lineage>
</organism>
<name>A0A9Q8LCA9_PASFU</name>
<dbReference type="Gene3D" id="1.20.1740.10">
    <property type="entry name" value="Amino acid/polyamine transporter I"/>
    <property type="match status" value="1"/>
</dbReference>
<evidence type="ECO:0000313" key="7">
    <source>
        <dbReference type="EMBL" id="UJO14886.1"/>
    </source>
</evidence>
<dbReference type="GeneID" id="71988113"/>
<evidence type="ECO:0000256" key="5">
    <source>
        <dbReference type="SAM" id="Phobius"/>
    </source>
</evidence>
<feature type="transmembrane region" description="Helical" evidence="5">
    <location>
        <begin position="224"/>
        <end position="246"/>
    </location>
</feature>
<keyword evidence="3 5" id="KW-1133">Transmembrane helix</keyword>
<reference evidence="7" key="1">
    <citation type="submission" date="2021-12" db="EMBL/GenBank/DDBJ databases">
        <authorList>
            <person name="Zaccaron A."/>
            <person name="Stergiopoulos I."/>
        </authorList>
    </citation>
    <scope>NUCLEOTIDE SEQUENCE</scope>
    <source>
        <strain evidence="7">Race5_Kim</strain>
    </source>
</reference>
<feature type="transmembrane region" description="Helical" evidence="5">
    <location>
        <begin position="62"/>
        <end position="87"/>
    </location>
</feature>
<evidence type="ECO:0000256" key="4">
    <source>
        <dbReference type="ARBA" id="ARBA00023136"/>
    </source>
</evidence>
<dbReference type="EMBL" id="CP090165">
    <property type="protein sequence ID" value="UJO14886.1"/>
    <property type="molecule type" value="Genomic_DNA"/>
</dbReference>
<feature type="domain" description="Amino acid permease/ SLC12A" evidence="6">
    <location>
        <begin position="1"/>
        <end position="254"/>
    </location>
</feature>
<keyword evidence="4 5" id="KW-0472">Membrane</keyword>
<dbReference type="OrthoDB" id="3900342at2759"/>
<protein>
    <submittedName>
        <fullName evidence="7">Proline-specific permease</fullName>
    </submittedName>
</protein>
<dbReference type="AlphaFoldDB" id="A0A9Q8LCA9"/>
<evidence type="ECO:0000256" key="3">
    <source>
        <dbReference type="ARBA" id="ARBA00022989"/>
    </source>
</evidence>
<dbReference type="PANTHER" id="PTHR43341:SF39">
    <property type="entry name" value="AMINO ACID TRANSPORTER (EUROFUNG)-RELATED"/>
    <property type="match status" value="1"/>
</dbReference>
<dbReference type="GO" id="GO:0015171">
    <property type="term" value="F:amino acid transmembrane transporter activity"/>
    <property type="evidence" value="ECO:0007669"/>
    <property type="project" value="TreeGrafter"/>
</dbReference>
<keyword evidence="2 5" id="KW-0812">Transmembrane</keyword>